<feature type="region of interest" description="Disordered" evidence="1">
    <location>
        <begin position="1"/>
        <end position="25"/>
    </location>
</feature>
<dbReference type="InterPro" id="IPR044294">
    <property type="entry name" value="Lipase-like"/>
</dbReference>
<gene>
    <name evidence="3" type="ORF">CYY_004344</name>
</gene>
<evidence type="ECO:0000259" key="2">
    <source>
        <dbReference type="Pfam" id="PF05057"/>
    </source>
</evidence>
<evidence type="ECO:0000256" key="1">
    <source>
        <dbReference type="SAM" id="MobiDB-lite"/>
    </source>
</evidence>
<dbReference type="PANTHER" id="PTHR12482">
    <property type="entry name" value="LIPASE ROG1-RELATED-RELATED"/>
    <property type="match status" value="1"/>
</dbReference>
<proteinExistence type="predicted"/>
<sequence>MTEINKTDSTTSSDNVKDNDISLDSGDRVPTSDGFKHLVIMQHGLHGSVNDFNSIKEALLNQFNNNSNLIIVNSKCNDFFLGTHHGIDKCGERLADEVMEYYNREAKESVGLRISFLGHSLGGLIIRHAIGVLYGQGFFNKCEADQFLTLSSPHCGSRRPNLGAFNKIANIFVDTCISITGKQLALTDHLSTGREQPLLVEMTQGDFINGLKLFKTRTLYSNIYNDIQVNFCTSDISPKNPYTSKTKEMKFLPSYPHIIDDKPEIAQEEEPISDQEYQNYFTHEEHKDHLITIYKNLRQLTFTRYHMYFTNPLSHTHIVVKRKFVNREGTDIVSHVATNFKL</sequence>
<accession>A0A8J4V7V7</accession>
<organism evidence="3 4">
    <name type="scientific">Polysphondylium violaceum</name>
    <dbReference type="NCBI Taxonomy" id="133409"/>
    <lineage>
        <taxon>Eukaryota</taxon>
        <taxon>Amoebozoa</taxon>
        <taxon>Evosea</taxon>
        <taxon>Eumycetozoa</taxon>
        <taxon>Dictyostelia</taxon>
        <taxon>Dictyosteliales</taxon>
        <taxon>Dictyosteliaceae</taxon>
        <taxon>Polysphondylium</taxon>
    </lineage>
</organism>
<protein>
    <recommendedName>
        <fullName evidence="2">DUF676 domain-containing protein</fullName>
    </recommendedName>
</protein>
<keyword evidence="4" id="KW-1185">Reference proteome</keyword>
<dbReference type="InterPro" id="IPR007751">
    <property type="entry name" value="DUF676_lipase-like"/>
</dbReference>
<evidence type="ECO:0000313" key="3">
    <source>
        <dbReference type="EMBL" id="KAF2074369.1"/>
    </source>
</evidence>
<reference evidence="3" key="1">
    <citation type="submission" date="2020-01" db="EMBL/GenBank/DDBJ databases">
        <title>Development of genomics and gene disruption for Polysphondylium violaceum indicates a role for the polyketide synthase stlB in stalk morphogenesis.</title>
        <authorList>
            <person name="Narita B."/>
            <person name="Kawabe Y."/>
            <person name="Kin K."/>
            <person name="Saito T."/>
            <person name="Gibbs R."/>
            <person name="Kuspa A."/>
            <person name="Muzny D."/>
            <person name="Queller D."/>
            <person name="Richards S."/>
            <person name="Strassman J."/>
            <person name="Sucgang R."/>
            <person name="Worley K."/>
            <person name="Schaap P."/>
        </authorList>
    </citation>
    <scope>NUCLEOTIDE SEQUENCE</scope>
    <source>
        <strain evidence="3">QSvi11</strain>
    </source>
</reference>
<comment type="caution">
    <text evidence="3">The sequence shown here is derived from an EMBL/GenBank/DDBJ whole genome shotgun (WGS) entry which is preliminary data.</text>
</comment>
<dbReference type="OrthoDB" id="273452at2759"/>
<dbReference type="PANTHER" id="PTHR12482:SF62">
    <property type="entry name" value="LIPASE ROG1-RELATED"/>
    <property type="match status" value="1"/>
</dbReference>
<dbReference type="AlphaFoldDB" id="A0A8J4V7V7"/>
<dbReference type="InterPro" id="IPR029058">
    <property type="entry name" value="AB_hydrolase_fold"/>
</dbReference>
<dbReference type="Proteomes" id="UP000695562">
    <property type="component" value="Unassembled WGS sequence"/>
</dbReference>
<dbReference type="Gene3D" id="3.40.50.1820">
    <property type="entry name" value="alpha/beta hydrolase"/>
    <property type="match status" value="1"/>
</dbReference>
<dbReference type="SUPFAM" id="SSF53474">
    <property type="entry name" value="alpha/beta-Hydrolases"/>
    <property type="match status" value="1"/>
</dbReference>
<evidence type="ECO:0000313" key="4">
    <source>
        <dbReference type="Proteomes" id="UP000695562"/>
    </source>
</evidence>
<dbReference type="Pfam" id="PF05057">
    <property type="entry name" value="DUF676"/>
    <property type="match status" value="1"/>
</dbReference>
<feature type="domain" description="DUF676" evidence="2">
    <location>
        <begin position="36"/>
        <end position="233"/>
    </location>
</feature>
<name>A0A8J4V7V7_9MYCE</name>
<dbReference type="EMBL" id="AJWJ01000151">
    <property type="protein sequence ID" value="KAF2074369.1"/>
    <property type="molecule type" value="Genomic_DNA"/>
</dbReference>